<dbReference type="PROSITE" id="PS51205">
    <property type="entry name" value="VPS9"/>
    <property type="match status" value="1"/>
</dbReference>
<dbReference type="Gene3D" id="1.25.40.20">
    <property type="entry name" value="Ankyrin repeat-containing domain"/>
    <property type="match status" value="2"/>
</dbReference>
<dbReference type="OrthoDB" id="411646at2759"/>
<sequence length="601" mass="65923">ATNDKLEFKSLQKQRDLVGNLYSSCLQVVLLDSRLRVKTATNRHLLQNIKTSVESYIHHGIYKKLIKGITACTACEDANFNKIVRNLSDLQLQDLEVRSDLYDTVPKAKAQLARIDCYCTVLGKISCLQRTLAAISKCDASSSSYGNVLSADDLLPMLVFLVIKSGLPNWIAHVTYMKLFNFSASLSHQIDQGSFLVTSLEAAIEHIKSGLLQGPSEPEGQLNLEGAESDSGGGPYEMYQGFGIPSIDRISTGSKTRSATLSNLFELARQGNAQEIEKLLTGSGSETDDEITLLNAVSTLKLCHPLCSCDKCERLLSQNLLDTTPTIHSCDDRGYTILHVASMYGRPKVVDVLISCGANPNSTDCSGSTPLHYAAARGHQNALLLLIHAGAKVDKADNEGNMPLHLSAGNGHEGCIKAILYYTEHVGVKLDINMKNRHGETALHNAARWGYRSIVEILLEYGASPSVENKRKLTPLDYAHSLHISRLLMSWAKRTIANLLVPKYENFKQDIIVAAASKPLLDFNDDSSVVSNGEAGIRPQTTDQIKQVERLLRAIAYGDVQLACFYLGLVLPDRGEILKILEKSHSCHPLCACKKVRDDCE</sequence>
<feature type="repeat" description="ANK" evidence="1">
    <location>
        <begin position="333"/>
        <end position="365"/>
    </location>
</feature>
<proteinExistence type="predicted"/>
<evidence type="ECO:0000313" key="4">
    <source>
        <dbReference type="Proteomes" id="UP000291343"/>
    </source>
</evidence>
<feature type="non-terminal residue" evidence="3">
    <location>
        <position position="601"/>
    </location>
</feature>
<dbReference type="GO" id="GO:0000149">
    <property type="term" value="F:SNARE binding"/>
    <property type="evidence" value="ECO:0007669"/>
    <property type="project" value="TreeGrafter"/>
</dbReference>
<dbReference type="CDD" id="cd22885">
    <property type="entry name" value="ANKRD27_zf1"/>
    <property type="match status" value="1"/>
</dbReference>
<dbReference type="GO" id="GO:0045022">
    <property type="term" value="P:early endosome to late endosome transport"/>
    <property type="evidence" value="ECO:0007669"/>
    <property type="project" value="TreeGrafter"/>
</dbReference>
<dbReference type="GO" id="GO:0005770">
    <property type="term" value="C:late endosome"/>
    <property type="evidence" value="ECO:0007669"/>
    <property type="project" value="TreeGrafter"/>
</dbReference>
<feature type="repeat" description="ANK" evidence="1">
    <location>
        <begin position="366"/>
        <end position="398"/>
    </location>
</feature>
<dbReference type="InterPro" id="IPR036770">
    <property type="entry name" value="Ankyrin_rpt-contain_sf"/>
</dbReference>
<feature type="non-terminal residue" evidence="3">
    <location>
        <position position="1"/>
    </location>
</feature>
<dbReference type="GO" id="GO:0048812">
    <property type="term" value="P:neuron projection morphogenesis"/>
    <property type="evidence" value="ECO:0007669"/>
    <property type="project" value="TreeGrafter"/>
</dbReference>
<dbReference type="EMBL" id="QKKF02033551">
    <property type="protein sequence ID" value="RZF33731.1"/>
    <property type="molecule type" value="Genomic_DNA"/>
</dbReference>
<dbReference type="Gene3D" id="1.20.1050.80">
    <property type="entry name" value="VPS9 domain"/>
    <property type="match status" value="1"/>
</dbReference>
<dbReference type="Pfam" id="PF12796">
    <property type="entry name" value="Ank_2"/>
    <property type="match status" value="1"/>
</dbReference>
<protein>
    <recommendedName>
        <fullName evidence="2">VPS9 domain-containing protein</fullName>
    </recommendedName>
</protein>
<dbReference type="GO" id="GO:0005886">
    <property type="term" value="C:plasma membrane"/>
    <property type="evidence" value="ECO:0007669"/>
    <property type="project" value="TreeGrafter"/>
</dbReference>
<reference evidence="3 4" key="1">
    <citation type="journal article" date="2017" name="Gigascience">
        <title>Genome sequence of the small brown planthopper, Laodelphax striatellus.</title>
        <authorList>
            <person name="Zhu J."/>
            <person name="Jiang F."/>
            <person name="Wang X."/>
            <person name="Yang P."/>
            <person name="Bao Y."/>
            <person name="Zhao W."/>
            <person name="Wang W."/>
            <person name="Lu H."/>
            <person name="Wang Q."/>
            <person name="Cui N."/>
            <person name="Li J."/>
            <person name="Chen X."/>
            <person name="Luo L."/>
            <person name="Yu J."/>
            <person name="Kang L."/>
            <person name="Cui F."/>
        </authorList>
    </citation>
    <scope>NUCLEOTIDE SEQUENCE [LARGE SCALE GENOMIC DNA]</scope>
    <source>
        <strain evidence="3">Lst14</strain>
    </source>
</reference>
<dbReference type="PANTHER" id="PTHR24170">
    <property type="entry name" value="ANKYRIN REPEAT DOMAIN-CONTAINING PROTEIN 27"/>
    <property type="match status" value="1"/>
</dbReference>
<evidence type="ECO:0000256" key="1">
    <source>
        <dbReference type="PROSITE-ProRule" id="PRU00023"/>
    </source>
</evidence>
<name>A0A482WKL2_LAOST</name>
<feature type="repeat" description="ANK" evidence="1">
    <location>
        <begin position="438"/>
        <end position="470"/>
    </location>
</feature>
<dbReference type="Pfam" id="PF13857">
    <property type="entry name" value="Ank_5"/>
    <property type="match status" value="1"/>
</dbReference>
<evidence type="ECO:0000259" key="2">
    <source>
        <dbReference type="PROSITE" id="PS51205"/>
    </source>
</evidence>
<accession>A0A482WKL2</accession>
<keyword evidence="1" id="KW-0040">ANK repeat</keyword>
<dbReference type="STRING" id="195883.A0A482WKL2"/>
<dbReference type="InterPro" id="IPR037191">
    <property type="entry name" value="VPS9_dom_sf"/>
</dbReference>
<dbReference type="Pfam" id="PF02204">
    <property type="entry name" value="VPS9"/>
    <property type="match status" value="1"/>
</dbReference>
<dbReference type="SUPFAM" id="SSF109993">
    <property type="entry name" value="VPS9 domain"/>
    <property type="match status" value="1"/>
</dbReference>
<keyword evidence="4" id="KW-1185">Reference proteome</keyword>
<dbReference type="InParanoid" id="A0A482WKL2"/>
<feature type="domain" description="VPS9" evidence="2">
    <location>
        <begin position="74"/>
        <end position="216"/>
    </location>
</feature>
<dbReference type="GO" id="GO:0030133">
    <property type="term" value="C:transport vesicle"/>
    <property type="evidence" value="ECO:0007669"/>
    <property type="project" value="TreeGrafter"/>
</dbReference>
<dbReference type="SMR" id="A0A482WKL2"/>
<dbReference type="PRINTS" id="PR01415">
    <property type="entry name" value="ANKYRIN"/>
</dbReference>
<dbReference type="GO" id="GO:0005769">
    <property type="term" value="C:early endosome"/>
    <property type="evidence" value="ECO:0007669"/>
    <property type="project" value="TreeGrafter"/>
</dbReference>
<dbReference type="SMART" id="SM00167">
    <property type="entry name" value="VPS9"/>
    <property type="match status" value="1"/>
</dbReference>
<dbReference type="SUPFAM" id="SSF48403">
    <property type="entry name" value="Ankyrin repeat"/>
    <property type="match status" value="1"/>
</dbReference>
<dbReference type="AlphaFoldDB" id="A0A482WKL2"/>
<comment type="caution">
    <text evidence="3">The sequence shown here is derived from an EMBL/GenBank/DDBJ whole genome shotgun (WGS) entry which is preliminary data.</text>
</comment>
<dbReference type="InterPro" id="IPR002110">
    <property type="entry name" value="Ankyrin_rpt"/>
</dbReference>
<dbReference type="GO" id="GO:0097422">
    <property type="term" value="C:tubular endosome"/>
    <property type="evidence" value="ECO:0007669"/>
    <property type="project" value="TreeGrafter"/>
</dbReference>
<evidence type="ECO:0000313" key="3">
    <source>
        <dbReference type="EMBL" id="RZF33731.1"/>
    </source>
</evidence>
<dbReference type="PROSITE" id="PS50088">
    <property type="entry name" value="ANK_REPEAT"/>
    <property type="match status" value="3"/>
</dbReference>
<dbReference type="InterPro" id="IPR051248">
    <property type="entry name" value="UPF0507/Ank_repeat_27"/>
</dbReference>
<gene>
    <name evidence="3" type="ORF">LSTR_LSTR016518</name>
</gene>
<organism evidence="3 4">
    <name type="scientific">Laodelphax striatellus</name>
    <name type="common">Small brown planthopper</name>
    <name type="synonym">Delphax striatella</name>
    <dbReference type="NCBI Taxonomy" id="195883"/>
    <lineage>
        <taxon>Eukaryota</taxon>
        <taxon>Metazoa</taxon>
        <taxon>Ecdysozoa</taxon>
        <taxon>Arthropoda</taxon>
        <taxon>Hexapoda</taxon>
        <taxon>Insecta</taxon>
        <taxon>Pterygota</taxon>
        <taxon>Neoptera</taxon>
        <taxon>Paraneoptera</taxon>
        <taxon>Hemiptera</taxon>
        <taxon>Auchenorrhyncha</taxon>
        <taxon>Fulgoroidea</taxon>
        <taxon>Delphacidae</taxon>
        <taxon>Criomorphinae</taxon>
        <taxon>Laodelphax</taxon>
    </lineage>
</organism>
<dbReference type="PANTHER" id="PTHR24170:SF2">
    <property type="entry name" value="ANKYRIN REPEAT DOMAIN-CONTAINING PROTEIN 27"/>
    <property type="match status" value="1"/>
</dbReference>
<dbReference type="Proteomes" id="UP000291343">
    <property type="component" value="Unassembled WGS sequence"/>
</dbReference>
<dbReference type="GO" id="GO:0043005">
    <property type="term" value="C:neuron projection"/>
    <property type="evidence" value="ECO:0007669"/>
    <property type="project" value="TreeGrafter"/>
</dbReference>
<dbReference type="SMART" id="SM00248">
    <property type="entry name" value="ANK"/>
    <property type="match status" value="4"/>
</dbReference>
<dbReference type="PROSITE" id="PS50297">
    <property type="entry name" value="ANK_REP_REGION"/>
    <property type="match status" value="3"/>
</dbReference>
<dbReference type="InterPro" id="IPR003123">
    <property type="entry name" value="VPS9"/>
</dbReference>
<dbReference type="GO" id="GO:0005085">
    <property type="term" value="F:guanyl-nucleotide exchange factor activity"/>
    <property type="evidence" value="ECO:0007669"/>
    <property type="project" value="TreeGrafter"/>
</dbReference>